<feature type="region of interest" description="Disordered" evidence="1">
    <location>
        <begin position="31"/>
        <end position="56"/>
    </location>
</feature>
<dbReference type="Proteomes" id="UP000324222">
    <property type="component" value="Unassembled WGS sequence"/>
</dbReference>
<sequence length="124" mass="13669">MYRYAQKHVNTERRPLLASTIAVVVVRSAPSNTHLTPHNTPRGHNTTTQRDTDPGAAVHHTCPSPGYWGVPARHQVTPHCPHRRSGGALYITGRRGTTTALLHHNTCRACGRGRTRPQTANCVR</sequence>
<dbReference type="AlphaFoldDB" id="A0A5B7I2Z9"/>
<feature type="compositionally biased region" description="Polar residues" evidence="1">
    <location>
        <begin position="31"/>
        <end position="49"/>
    </location>
</feature>
<protein>
    <submittedName>
        <fullName evidence="2">Uncharacterized protein</fullName>
    </submittedName>
</protein>
<keyword evidence="3" id="KW-1185">Reference proteome</keyword>
<proteinExistence type="predicted"/>
<reference evidence="2 3" key="1">
    <citation type="submission" date="2019-05" db="EMBL/GenBank/DDBJ databases">
        <title>Another draft genome of Portunus trituberculatus and its Hox gene families provides insights of decapod evolution.</title>
        <authorList>
            <person name="Jeong J.-H."/>
            <person name="Song I."/>
            <person name="Kim S."/>
            <person name="Choi T."/>
            <person name="Kim D."/>
            <person name="Ryu S."/>
            <person name="Kim W."/>
        </authorList>
    </citation>
    <scope>NUCLEOTIDE SEQUENCE [LARGE SCALE GENOMIC DNA]</scope>
    <source>
        <tissue evidence="2">Muscle</tissue>
    </source>
</reference>
<gene>
    <name evidence="2" type="ORF">E2C01_071040</name>
</gene>
<organism evidence="2 3">
    <name type="scientific">Portunus trituberculatus</name>
    <name type="common">Swimming crab</name>
    <name type="synonym">Neptunus trituberculatus</name>
    <dbReference type="NCBI Taxonomy" id="210409"/>
    <lineage>
        <taxon>Eukaryota</taxon>
        <taxon>Metazoa</taxon>
        <taxon>Ecdysozoa</taxon>
        <taxon>Arthropoda</taxon>
        <taxon>Crustacea</taxon>
        <taxon>Multicrustacea</taxon>
        <taxon>Malacostraca</taxon>
        <taxon>Eumalacostraca</taxon>
        <taxon>Eucarida</taxon>
        <taxon>Decapoda</taxon>
        <taxon>Pleocyemata</taxon>
        <taxon>Brachyura</taxon>
        <taxon>Eubrachyura</taxon>
        <taxon>Portunoidea</taxon>
        <taxon>Portunidae</taxon>
        <taxon>Portuninae</taxon>
        <taxon>Portunus</taxon>
    </lineage>
</organism>
<dbReference type="EMBL" id="VSRR010043796">
    <property type="protein sequence ID" value="MPC76623.1"/>
    <property type="molecule type" value="Genomic_DNA"/>
</dbReference>
<evidence type="ECO:0000313" key="2">
    <source>
        <dbReference type="EMBL" id="MPC76623.1"/>
    </source>
</evidence>
<accession>A0A5B7I2Z9</accession>
<evidence type="ECO:0000256" key="1">
    <source>
        <dbReference type="SAM" id="MobiDB-lite"/>
    </source>
</evidence>
<name>A0A5B7I2Z9_PORTR</name>
<evidence type="ECO:0000313" key="3">
    <source>
        <dbReference type="Proteomes" id="UP000324222"/>
    </source>
</evidence>
<comment type="caution">
    <text evidence="2">The sequence shown here is derived from an EMBL/GenBank/DDBJ whole genome shotgun (WGS) entry which is preliminary data.</text>
</comment>